<dbReference type="PROSITE" id="PS50968">
    <property type="entry name" value="BIOTINYL_LIPOYL"/>
    <property type="match status" value="1"/>
</dbReference>
<dbReference type="GO" id="GO:0005737">
    <property type="term" value="C:cytoplasm"/>
    <property type="evidence" value="ECO:0007669"/>
    <property type="project" value="TreeGrafter"/>
</dbReference>
<name>A0A0D1IMJ6_BACIU</name>
<dbReference type="GO" id="GO:0016407">
    <property type="term" value="F:acetyltransferase activity"/>
    <property type="evidence" value="ECO:0007669"/>
    <property type="project" value="TreeGrafter"/>
</dbReference>
<dbReference type="CDD" id="cd06849">
    <property type="entry name" value="lipoyl_domain"/>
    <property type="match status" value="1"/>
</dbReference>
<dbReference type="STRING" id="483913.AN935_04200"/>
<comment type="caution">
    <text evidence="9">The sequence shown here is derived from an EMBL/GenBank/DDBJ whole genome shotgun (WGS) entry which is preliminary data.</text>
</comment>
<evidence type="ECO:0000259" key="7">
    <source>
        <dbReference type="PROSITE" id="PS50968"/>
    </source>
</evidence>
<gene>
    <name evidence="9" type="ORF">SC09_Contig25orf00113</name>
</gene>
<dbReference type="FunFam" id="3.30.559.10:FF:000040">
    <property type="entry name" value="Dihydrolipoamide acetyltransferase component of pyruvate dehydrogenase complex"/>
    <property type="match status" value="1"/>
</dbReference>
<protein>
    <recommendedName>
        <fullName evidence="6">Dihydrolipoamide acetyltransferase component of pyruvate dehydrogenase complex</fullName>
        <ecNumber evidence="6">2.3.1.-</ecNumber>
    </recommendedName>
</protein>
<reference evidence="9 10" key="1">
    <citation type="submission" date="2014-12" db="EMBL/GenBank/DDBJ databases">
        <title>Comparative genome analysis of Bacillus coagulans HM-08, Clostridium butyricum HM-68, Bacillus subtilis HM-66 and Bacillus licheniformis BL-09.</title>
        <authorList>
            <person name="Zhang H."/>
        </authorList>
    </citation>
    <scope>NUCLEOTIDE SEQUENCE [LARGE SCALE GENOMIC DNA]</scope>
    <source>
        <strain evidence="9 10">HM-66</strain>
    </source>
</reference>
<comment type="similarity">
    <text evidence="2 6">Belongs to the 2-oxoacid dehydrogenase family.</text>
</comment>
<feature type="domain" description="Peripheral subunit-binding (PSBD)" evidence="8">
    <location>
        <begin position="118"/>
        <end position="155"/>
    </location>
</feature>
<dbReference type="Gene3D" id="3.30.559.10">
    <property type="entry name" value="Chloramphenicol acetyltransferase-like domain"/>
    <property type="match status" value="1"/>
</dbReference>
<sequence length="398" mass="42843">MAVKVVMPKLGMAMKQGEVSIWNKKVGDPVEKGESIASIQSEKIEMEIEAPEKGTLIDIKVKEGEEVPPGTAICYIGDANESVQEEASAPVAEDNMPQAVQPVKQENKPAASKKDRMKISPVARKIAEKAGLDLKQLKGTGPGGRIVKDDVTKALAEQKKDQAKPGSEQKAQEIPVTGMRKVIAARMQESLANSAQLTITMKADITKLATLQKQLSPTAEERYGTKLTITHFVSRAAVLALQAHPVLNSFYQNERIITHPHVHLGMAVALENGLVVPVIRHAEKLSLIELAQSISENAKKAREGRAGSEELQGSTFSITNLGAFGVEHFTPILNPPETGILGIGASYDAPVYQGEEIVRSTILPLSLTFDHRACDGAPAAAFLKAMKTYLEEPAALIL</sequence>
<dbReference type="Proteomes" id="UP000032247">
    <property type="component" value="Unassembled WGS sequence"/>
</dbReference>
<dbReference type="PATRIC" id="fig|1423.173.peg.2511"/>
<keyword evidence="5 6" id="KW-0012">Acyltransferase</keyword>
<evidence type="ECO:0000256" key="3">
    <source>
        <dbReference type="ARBA" id="ARBA00022679"/>
    </source>
</evidence>
<keyword evidence="3 6" id="KW-0808">Transferase</keyword>
<evidence type="ECO:0000256" key="2">
    <source>
        <dbReference type="ARBA" id="ARBA00007317"/>
    </source>
</evidence>
<evidence type="ECO:0000256" key="5">
    <source>
        <dbReference type="ARBA" id="ARBA00023315"/>
    </source>
</evidence>
<dbReference type="InterPro" id="IPR001078">
    <property type="entry name" value="2-oxoacid_DH_actylTfrase"/>
</dbReference>
<organism evidence="9 10">
    <name type="scientific">Bacillus subtilis</name>
    <dbReference type="NCBI Taxonomy" id="1423"/>
    <lineage>
        <taxon>Bacteria</taxon>
        <taxon>Bacillati</taxon>
        <taxon>Bacillota</taxon>
        <taxon>Bacilli</taxon>
        <taxon>Bacillales</taxon>
        <taxon>Bacillaceae</taxon>
        <taxon>Bacillus</taxon>
    </lineage>
</organism>
<evidence type="ECO:0000259" key="8">
    <source>
        <dbReference type="PROSITE" id="PS51826"/>
    </source>
</evidence>
<dbReference type="Gene3D" id="2.40.50.100">
    <property type="match status" value="1"/>
</dbReference>
<dbReference type="InterPro" id="IPR000089">
    <property type="entry name" value="Biotin_lipoyl"/>
</dbReference>
<dbReference type="EC" id="2.3.1.-" evidence="6"/>
<dbReference type="InterPro" id="IPR036625">
    <property type="entry name" value="E3-bd_dom_sf"/>
</dbReference>
<dbReference type="AlphaFoldDB" id="A0A0D1IMJ6"/>
<comment type="cofactor">
    <cofactor evidence="1 6">
        <name>(R)-lipoate</name>
        <dbReference type="ChEBI" id="CHEBI:83088"/>
    </cofactor>
</comment>
<keyword evidence="4 6" id="KW-0450">Lipoyl</keyword>
<dbReference type="SUPFAM" id="SSF51230">
    <property type="entry name" value="Single hybrid motif"/>
    <property type="match status" value="1"/>
</dbReference>
<evidence type="ECO:0000256" key="6">
    <source>
        <dbReference type="RuleBase" id="RU003423"/>
    </source>
</evidence>
<dbReference type="Gene3D" id="4.10.320.10">
    <property type="entry name" value="E3-binding domain"/>
    <property type="match status" value="1"/>
</dbReference>
<proteinExistence type="inferred from homology"/>
<evidence type="ECO:0000256" key="1">
    <source>
        <dbReference type="ARBA" id="ARBA00001938"/>
    </source>
</evidence>
<feature type="domain" description="Lipoyl-binding" evidence="7">
    <location>
        <begin position="2"/>
        <end position="77"/>
    </location>
</feature>
<dbReference type="InterPro" id="IPR011053">
    <property type="entry name" value="Single_hybrid_motif"/>
</dbReference>
<evidence type="ECO:0000256" key="4">
    <source>
        <dbReference type="ARBA" id="ARBA00022823"/>
    </source>
</evidence>
<dbReference type="InterPro" id="IPR023213">
    <property type="entry name" value="CAT-like_dom_sf"/>
</dbReference>
<evidence type="ECO:0000313" key="9">
    <source>
        <dbReference type="EMBL" id="KIU10403.1"/>
    </source>
</evidence>
<accession>A0A0D1IMJ6</accession>
<evidence type="ECO:0000313" key="10">
    <source>
        <dbReference type="Proteomes" id="UP000032247"/>
    </source>
</evidence>
<dbReference type="Pfam" id="PF00198">
    <property type="entry name" value="2-oxoacid_dh"/>
    <property type="match status" value="1"/>
</dbReference>
<dbReference type="Pfam" id="PF00364">
    <property type="entry name" value="Biotin_lipoyl"/>
    <property type="match status" value="1"/>
</dbReference>
<dbReference type="PROSITE" id="PS51826">
    <property type="entry name" value="PSBD"/>
    <property type="match status" value="1"/>
</dbReference>
<dbReference type="EMBL" id="JXBC01000004">
    <property type="protein sequence ID" value="KIU10403.1"/>
    <property type="molecule type" value="Genomic_DNA"/>
</dbReference>
<dbReference type="PANTHER" id="PTHR43178">
    <property type="entry name" value="DIHYDROLIPOAMIDE ACETYLTRANSFERASE COMPONENT OF PYRUVATE DEHYDROGENASE COMPLEX"/>
    <property type="match status" value="1"/>
</dbReference>
<dbReference type="SUPFAM" id="SSF47005">
    <property type="entry name" value="Peripheral subunit-binding domain of 2-oxo acid dehydrogenase complex"/>
    <property type="match status" value="1"/>
</dbReference>
<dbReference type="InterPro" id="IPR004167">
    <property type="entry name" value="PSBD"/>
</dbReference>
<dbReference type="GO" id="GO:0031405">
    <property type="term" value="F:lipoic acid binding"/>
    <property type="evidence" value="ECO:0007669"/>
    <property type="project" value="TreeGrafter"/>
</dbReference>
<dbReference type="SUPFAM" id="SSF52777">
    <property type="entry name" value="CoA-dependent acyltransferases"/>
    <property type="match status" value="1"/>
</dbReference>
<dbReference type="PANTHER" id="PTHR43178:SF5">
    <property type="entry name" value="LIPOAMIDE ACYLTRANSFERASE COMPONENT OF BRANCHED-CHAIN ALPHA-KETO ACID DEHYDROGENASE COMPLEX, MITOCHONDRIAL"/>
    <property type="match status" value="1"/>
</dbReference>
<dbReference type="InterPro" id="IPR050743">
    <property type="entry name" value="2-oxoacid_DH_E2_comp"/>
</dbReference>
<dbReference type="Pfam" id="PF02817">
    <property type="entry name" value="E3_binding"/>
    <property type="match status" value="1"/>
</dbReference>